<comment type="similarity">
    <text evidence="1">Belongs to the UbiD family.</text>
</comment>
<reference evidence="6" key="1">
    <citation type="submission" date="2015-07" db="EMBL/GenBank/DDBJ databases">
        <title>Draft genome sequence of Acetobacterium bakii DSM 8293, a potential psychrophilic chemical producer through syngas fermentation.</title>
        <authorList>
            <person name="Song Y."/>
            <person name="Hwang S."/>
            <person name="Cho B.-K."/>
        </authorList>
    </citation>
    <scope>NUCLEOTIDE SEQUENCE [LARGE SCALE GENOMIC DNA]</scope>
    <source>
        <strain evidence="6">DSM 8239</strain>
    </source>
</reference>
<feature type="domain" description="3-octaprenyl-4-hydroxybenzoate carboxy-lyase-like Rift-related" evidence="2">
    <location>
        <begin position="99"/>
        <end position="294"/>
    </location>
</feature>
<dbReference type="InterPro" id="IPR048304">
    <property type="entry name" value="UbiD_Rift_dom"/>
</dbReference>
<dbReference type="EMBL" id="LGYO01000041">
    <property type="protein sequence ID" value="KNZ40876.1"/>
    <property type="molecule type" value="Genomic_DNA"/>
</dbReference>
<dbReference type="RefSeq" id="WP_050741223.1">
    <property type="nucleotide sequence ID" value="NZ_LGYO01000041.1"/>
</dbReference>
<dbReference type="Proteomes" id="UP000036873">
    <property type="component" value="Unassembled WGS sequence"/>
</dbReference>
<evidence type="ECO:0000313" key="6">
    <source>
        <dbReference type="Proteomes" id="UP000036873"/>
    </source>
</evidence>
<dbReference type="Pfam" id="PF20696">
    <property type="entry name" value="UbiD_C"/>
    <property type="match status" value="1"/>
</dbReference>
<dbReference type="InterPro" id="IPR049381">
    <property type="entry name" value="UbiD-like_C"/>
</dbReference>
<sequence length="453" mass="50857">MSQDLRVFLEQLDKDGEICHVTEPVKREYEISTLMMELEKQRKYPVMWFDQVDGGDIPVVTNILGSKDRFAKAMGVKTEDLSFEFAERIKNRFDDVKLVENPPCDAHLITGDDVDLTLLPIITHFPIDAGPYITSGLTVAKDPETGCETLGFHRLQLKGKNKLGISFHSRQRMWEFFRKSEERGENMKAAICIGVHPNIALGSQASIPYHLGKYGAIGGLFGEPLEVSPCATMDLNVPTYSEIVLEGEVLCNVREPEGPFAEYTNYACFRSTENVFQVNAIRYREKPIFHDITPAMSSEHITIVSIQREGDITKFLKQNLPNIKAVHSPLSSCGIFHCYVSMKKTAEGQAQQVILTALGMDHHIKMVIVVDEDVDVFNEQEVLWAMATRLQADKGVMIFPNMMGETLDPSTGDDGLTAKMGIDATKPLSGYSPKIEIDENVIEDIKRLFKYVK</sequence>
<dbReference type="Pfam" id="PF20695">
    <property type="entry name" value="UbiD_N"/>
    <property type="match status" value="1"/>
</dbReference>
<evidence type="ECO:0000256" key="1">
    <source>
        <dbReference type="ARBA" id="ARBA00010021"/>
    </source>
</evidence>
<dbReference type="PATRIC" id="fig|52689.4.peg.2518"/>
<feature type="domain" description="3-octaprenyl-4-hydroxybenzoate carboxy-lyase-like C-terminal" evidence="4">
    <location>
        <begin position="303"/>
        <end position="424"/>
    </location>
</feature>
<protein>
    <submittedName>
        <fullName evidence="5">UbiD family decarboxylase</fullName>
    </submittedName>
</protein>
<dbReference type="NCBIfam" id="TIGR00148">
    <property type="entry name" value="UbiD family decarboxylase"/>
    <property type="match status" value="1"/>
</dbReference>
<dbReference type="PANTHER" id="PTHR30108">
    <property type="entry name" value="3-OCTAPRENYL-4-HYDROXYBENZOATE CARBOXY-LYASE-RELATED"/>
    <property type="match status" value="1"/>
</dbReference>
<evidence type="ECO:0000259" key="2">
    <source>
        <dbReference type="Pfam" id="PF01977"/>
    </source>
</evidence>
<dbReference type="OrthoDB" id="9809841at2"/>
<evidence type="ECO:0000259" key="4">
    <source>
        <dbReference type="Pfam" id="PF20696"/>
    </source>
</evidence>
<dbReference type="GO" id="GO:0005737">
    <property type="term" value="C:cytoplasm"/>
    <property type="evidence" value="ECO:0007669"/>
    <property type="project" value="TreeGrafter"/>
</dbReference>
<feature type="domain" description="3-octaprenyl-4-hydroxybenzoate carboxy-lyase-like N-terminal" evidence="3">
    <location>
        <begin position="9"/>
        <end position="88"/>
    </location>
</feature>
<organism evidence="5 6">
    <name type="scientific">Acetobacterium bakii</name>
    <dbReference type="NCBI Taxonomy" id="52689"/>
    <lineage>
        <taxon>Bacteria</taxon>
        <taxon>Bacillati</taxon>
        <taxon>Bacillota</taxon>
        <taxon>Clostridia</taxon>
        <taxon>Eubacteriales</taxon>
        <taxon>Eubacteriaceae</taxon>
        <taxon>Acetobacterium</taxon>
    </lineage>
</organism>
<accession>A0A0L6TX97</accession>
<dbReference type="InterPro" id="IPR049383">
    <property type="entry name" value="UbiD-like_N"/>
</dbReference>
<dbReference type="SUPFAM" id="SSF50475">
    <property type="entry name" value="FMN-binding split barrel"/>
    <property type="match status" value="1"/>
</dbReference>
<dbReference type="AlphaFoldDB" id="A0A0L6TX97"/>
<name>A0A0L6TX97_9FIRM</name>
<dbReference type="GO" id="GO:0016831">
    <property type="term" value="F:carboxy-lyase activity"/>
    <property type="evidence" value="ECO:0007669"/>
    <property type="project" value="InterPro"/>
</dbReference>
<dbReference type="Pfam" id="PF01977">
    <property type="entry name" value="UbiD"/>
    <property type="match status" value="1"/>
</dbReference>
<dbReference type="SUPFAM" id="SSF143968">
    <property type="entry name" value="UbiD C-terminal domain-like"/>
    <property type="match status" value="1"/>
</dbReference>
<evidence type="ECO:0000259" key="3">
    <source>
        <dbReference type="Pfam" id="PF20695"/>
    </source>
</evidence>
<dbReference type="InterPro" id="IPR002830">
    <property type="entry name" value="UbiD"/>
</dbReference>
<comment type="caution">
    <text evidence="5">The sequence shown here is derived from an EMBL/GenBank/DDBJ whole genome shotgun (WGS) entry which is preliminary data.</text>
</comment>
<proteinExistence type="inferred from homology"/>
<gene>
    <name evidence="5" type="ORF">AKG39_15005</name>
</gene>
<dbReference type="STRING" id="52689.AKG39_15005"/>
<evidence type="ECO:0000313" key="5">
    <source>
        <dbReference type="EMBL" id="KNZ40876.1"/>
    </source>
</evidence>
<dbReference type="Gene3D" id="3.40.1670.10">
    <property type="entry name" value="UbiD C-terminal domain-like"/>
    <property type="match status" value="1"/>
</dbReference>
<keyword evidence="6" id="KW-1185">Reference proteome</keyword>
<dbReference type="PANTHER" id="PTHR30108:SF21">
    <property type="entry name" value="4-HYDROXYBENZOATE DECARBOXYLASE"/>
    <property type="match status" value="1"/>
</dbReference>